<dbReference type="EMBL" id="PPTA01000005">
    <property type="protein sequence ID" value="TFB03798.1"/>
    <property type="molecule type" value="Genomic_DNA"/>
</dbReference>
<accession>A0ABY2H6B9</accession>
<comment type="caution">
    <text evidence="1">The sequence shown here is derived from an EMBL/GenBank/DDBJ whole genome shotgun (WGS) entry which is preliminary data.</text>
</comment>
<dbReference type="Proteomes" id="UP001642720">
    <property type="component" value="Unassembled WGS sequence"/>
</dbReference>
<evidence type="ECO:0000313" key="2">
    <source>
        <dbReference type="Proteomes" id="UP001642720"/>
    </source>
</evidence>
<dbReference type="RefSeq" id="XP_073559999.1">
    <property type="nucleotide sequence ID" value="XM_073702084.1"/>
</dbReference>
<protein>
    <submittedName>
        <fullName evidence="1">Uncharacterized protein</fullName>
    </submittedName>
</protein>
<keyword evidence="2" id="KW-1185">Reference proteome</keyword>
<dbReference type="GeneID" id="300576534"/>
<name>A0ABY2H6B9_9HYPO</name>
<organism evidence="1 2">
    <name type="scientific">Trichoderma ghanense</name>
    <dbReference type="NCBI Taxonomy" id="65468"/>
    <lineage>
        <taxon>Eukaryota</taxon>
        <taxon>Fungi</taxon>
        <taxon>Dikarya</taxon>
        <taxon>Ascomycota</taxon>
        <taxon>Pezizomycotina</taxon>
        <taxon>Sordariomycetes</taxon>
        <taxon>Hypocreomycetidae</taxon>
        <taxon>Hypocreales</taxon>
        <taxon>Hypocreaceae</taxon>
        <taxon>Trichoderma</taxon>
    </lineage>
</organism>
<sequence>MTTAFHAHITENRQEGCSLIQPYLAILPTLPPLSHLLTPSCLPHFLRLLPLFLSAMTTSLTRPRLSSVVTGCSTGLNFRPAVRRNEQTTHKGSCSFSPPSACCPIRTPRLL</sequence>
<reference evidence="1 2" key="1">
    <citation type="submission" date="2018-01" db="EMBL/GenBank/DDBJ databases">
        <title>Genome characterization of the sugarcane-associated fungus Trichoderma ghanense CCMA-1212 and their application in lignocelulose bioconversion.</title>
        <authorList>
            <person name="Steindorff A.S."/>
            <person name="Mendes T.D."/>
            <person name="Vilela E.S.D."/>
            <person name="Rodrigues D.S."/>
            <person name="Formighieri E.F."/>
            <person name="Melo I.S."/>
            <person name="Favaro L.C.L."/>
        </authorList>
    </citation>
    <scope>NUCLEOTIDE SEQUENCE [LARGE SCALE GENOMIC DNA]</scope>
    <source>
        <strain evidence="1 2">CCMA-1212</strain>
    </source>
</reference>
<proteinExistence type="predicted"/>
<evidence type="ECO:0000313" key="1">
    <source>
        <dbReference type="EMBL" id="TFB03798.1"/>
    </source>
</evidence>
<gene>
    <name evidence="1" type="ORF">CCMA1212_004795</name>
</gene>